<keyword evidence="2" id="KW-0285">Flavoprotein</keyword>
<keyword evidence="5" id="KW-0812">Transmembrane</keyword>
<keyword evidence="8" id="KW-1185">Reference proteome</keyword>
<keyword evidence="5" id="KW-1133">Transmembrane helix</keyword>
<dbReference type="InterPro" id="IPR006076">
    <property type="entry name" value="FAD-dep_OxRdtase"/>
</dbReference>
<feature type="transmembrane region" description="Helical" evidence="5">
    <location>
        <begin position="7"/>
        <end position="24"/>
    </location>
</feature>
<evidence type="ECO:0000259" key="6">
    <source>
        <dbReference type="Pfam" id="PF01266"/>
    </source>
</evidence>
<evidence type="ECO:0000256" key="2">
    <source>
        <dbReference type="ARBA" id="ARBA00022630"/>
    </source>
</evidence>
<dbReference type="Pfam" id="PF01266">
    <property type="entry name" value="DAO"/>
    <property type="match status" value="1"/>
</dbReference>
<dbReference type="SUPFAM" id="SSF51905">
    <property type="entry name" value="FAD/NAD(P)-binding domain"/>
    <property type="match status" value="1"/>
</dbReference>
<proteinExistence type="predicted"/>
<evidence type="ECO:0000313" key="7">
    <source>
        <dbReference type="EMBL" id="MFC5589783.1"/>
    </source>
</evidence>
<gene>
    <name evidence="7" type="primary">solA</name>
    <name evidence="7" type="ORF">ACFPRA_12835</name>
</gene>
<dbReference type="Gene3D" id="3.50.50.60">
    <property type="entry name" value="FAD/NAD(P)-binding domain"/>
    <property type="match status" value="1"/>
</dbReference>
<dbReference type="GO" id="GO:0050131">
    <property type="term" value="F:N-methyl-L-amino-acid oxidase activity"/>
    <property type="evidence" value="ECO:0007669"/>
    <property type="project" value="UniProtKB-EC"/>
</dbReference>
<dbReference type="PANTHER" id="PTHR10961">
    <property type="entry name" value="PEROXISOMAL SARCOSINE OXIDASE"/>
    <property type="match status" value="1"/>
</dbReference>
<dbReference type="EMBL" id="JBHSNO010000006">
    <property type="protein sequence ID" value="MFC5589783.1"/>
    <property type="molecule type" value="Genomic_DNA"/>
</dbReference>
<keyword evidence="4 7" id="KW-0560">Oxidoreductase</keyword>
<dbReference type="SUPFAM" id="SSF54373">
    <property type="entry name" value="FAD-linked reductases, C-terminal domain"/>
    <property type="match status" value="1"/>
</dbReference>
<dbReference type="EC" id="1.5.3.2" evidence="7"/>
<dbReference type="InterPro" id="IPR045170">
    <property type="entry name" value="MTOX"/>
</dbReference>
<comment type="cofactor">
    <cofactor evidence="1">
        <name>FAD</name>
        <dbReference type="ChEBI" id="CHEBI:57692"/>
    </cofactor>
</comment>
<comment type="caution">
    <text evidence="7">The sequence shown here is derived from an EMBL/GenBank/DDBJ whole genome shotgun (WGS) entry which is preliminary data.</text>
</comment>
<feature type="domain" description="FAD dependent oxidoreductase" evidence="6">
    <location>
        <begin position="7"/>
        <end position="364"/>
    </location>
</feature>
<evidence type="ECO:0000256" key="4">
    <source>
        <dbReference type="ARBA" id="ARBA00023002"/>
    </source>
</evidence>
<keyword evidence="3" id="KW-0274">FAD</keyword>
<reference evidence="8" key="1">
    <citation type="journal article" date="2019" name="Int. J. Syst. Evol. Microbiol.">
        <title>The Global Catalogue of Microorganisms (GCM) 10K type strain sequencing project: providing services to taxonomists for standard genome sequencing and annotation.</title>
        <authorList>
            <consortium name="The Broad Institute Genomics Platform"/>
            <consortium name="The Broad Institute Genome Sequencing Center for Infectious Disease"/>
            <person name="Wu L."/>
            <person name="Ma J."/>
        </authorList>
    </citation>
    <scope>NUCLEOTIDE SEQUENCE [LARGE SCALE GENOMIC DNA]</scope>
    <source>
        <strain evidence="8">CGMCC 4.1434</strain>
    </source>
</reference>
<dbReference type="InterPro" id="IPR036188">
    <property type="entry name" value="FAD/NAD-bd_sf"/>
</dbReference>
<dbReference type="RefSeq" id="WP_381435195.1">
    <property type="nucleotide sequence ID" value="NZ_JBHSNO010000006.1"/>
</dbReference>
<dbReference type="NCBIfam" id="NF008425">
    <property type="entry name" value="PRK11259.1"/>
    <property type="match status" value="1"/>
</dbReference>
<evidence type="ECO:0000313" key="8">
    <source>
        <dbReference type="Proteomes" id="UP001596109"/>
    </source>
</evidence>
<accession>A0ABW0TN14</accession>
<evidence type="ECO:0000256" key="1">
    <source>
        <dbReference type="ARBA" id="ARBA00001974"/>
    </source>
</evidence>
<organism evidence="7 8">
    <name type="scientific">Sporosarcina soli</name>
    <dbReference type="NCBI Taxonomy" id="334736"/>
    <lineage>
        <taxon>Bacteria</taxon>
        <taxon>Bacillati</taxon>
        <taxon>Bacillota</taxon>
        <taxon>Bacilli</taxon>
        <taxon>Bacillales</taxon>
        <taxon>Caryophanaceae</taxon>
        <taxon>Sporosarcina</taxon>
    </lineage>
</organism>
<protein>
    <submittedName>
        <fullName evidence="7">N-methyl-L-tryptophan oxidase</fullName>
        <ecNumber evidence="7">1.5.3.2</ecNumber>
    </submittedName>
</protein>
<dbReference type="PANTHER" id="PTHR10961:SF7">
    <property type="entry name" value="FAD DEPENDENT OXIDOREDUCTASE DOMAIN-CONTAINING PROTEIN"/>
    <property type="match status" value="1"/>
</dbReference>
<name>A0ABW0TN14_9BACL</name>
<dbReference type="Gene3D" id="3.30.9.10">
    <property type="entry name" value="D-Amino Acid Oxidase, subunit A, domain 2"/>
    <property type="match status" value="1"/>
</dbReference>
<dbReference type="Proteomes" id="UP001596109">
    <property type="component" value="Unassembled WGS sequence"/>
</dbReference>
<keyword evidence="5" id="KW-0472">Membrane</keyword>
<evidence type="ECO:0000256" key="3">
    <source>
        <dbReference type="ARBA" id="ARBA00022827"/>
    </source>
</evidence>
<evidence type="ECO:0000256" key="5">
    <source>
        <dbReference type="SAM" id="Phobius"/>
    </source>
</evidence>
<sequence length="393" mass="43308">MGKNYEVIVVGAGSMGMAAGYFLAKQGTKTLLIDANDPPHTQGSHHGDTRIIRHAYGEGREYVPLALRAQELWNELEKKSHLKIFTQVGAIGFGPEGESDFIDEAIASGKAYNLEIDLLSGKEMNERWPGLSVPDDYIAFYEPNSGFLYSENCIRAYRELAEHHGAEFSMNNPVVGIEAFEDGVKVQTSNGTFTADKLILSGGAWSSKIAASLDLHLPITPTRQPVAWFEAEESLYNTNTFPTFMVEVPTGESKAIYYGFPTFGGCGVKVGRHEYVDKIDPDTMNRDFGSDENDEGHIREYLERFMPQANGALKKGAICIYSRTPDGHFIIDQHPEYPHISFAAGFAGHGFKFASVVGEILTQLALTGETEHDISIFSLDRPALKNAMEKVHG</sequence>